<evidence type="ECO:0000313" key="1">
    <source>
        <dbReference type="EMBL" id="DAD55841.1"/>
    </source>
</evidence>
<proteinExistence type="predicted"/>
<organism evidence="1">
    <name type="scientific">Bacteriophage sp</name>
    <dbReference type="NCBI Taxonomy" id="38018"/>
    <lineage>
        <taxon>Viruses</taxon>
    </lineage>
</organism>
<accession>A0A8D9UHS9</accession>
<reference evidence="1" key="1">
    <citation type="journal article" date="2021" name="Proc. Natl. Acad. Sci. U.S.A.">
        <title>A Catalog of Tens of Thousands of Viruses from Human Metagenomes Reveals Hidden Associations with Chronic Diseases.</title>
        <authorList>
            <person name="Tisza M.J."/>
            <person name="Buck C.B."/>
        </authorList>
    </citation>
    <scope>NUCLEOTIDE SEQUENCE</scope>
    <source>
        <strain evidence="1">CtOZu12</strain>
    </source>
</reference>
<protein>
    <submittedName>
        <fullName evidence="1">Uncharacterized protein</fullName>
    </submittedName>
</protein>
<name>A0A8D9UHS9_9VIRU</name>
<sequence length="79" mass="9511">MKWLEFEKRQPRIGEKIFVAKDMWKGTNIFIATYLGRINICNNGSCDVELDNFEKYFPKNYISQFHFFASENLHWGRLD</sequence>
<dbReference type="EMBL" id="BK029940">
    <property type="protein sequence ID" value="DAD55841.1"/>
    <property type="molecule type" value="Genomic_DNA"/>
</dbReference>